<dbReference type="Pfam" id="PF18911">
    <property type="entry name" value="PKD_4"/>
    <property type="match status" value="1"/>
</dbReference>
<dbReference type="CDD" id="cd00146">
    <property type="entry name" value="PKD"/>
    <property type="match status" value="1"/>
</dbReference>
<dbReference type="OrthoDB" id="9804511at2"/>
<feature type="chain" id="PRO_5014902802" evidence="2">
    <location>
        <begin position="26"/>
        <end position="650"/>
    </location>
</feature>
<dbReference type="AlphaFoldDB" id="A0A2M9CGF2"/>
<dbReference type="InterPro" id="IPR013783">
    <property type="entry name" value="Ig-like_fold"/>
</dbReference>
<dbReference type="PROSITE" id="PS50093">
    <property type="entry name" value="PKD"/>
    <property type="match status" value="1"/>
</dbReference>
<dbReference type="GO" id="GO:0003993">
    <property type="term" value="F:acid phosphatase activity"/>
    <property type="evidence" value="ECO:0007669"/>
    <property type="project" value="InterPro"/>
</dbReference>
<dbReference type="InterPro" id="IPR039331">
    <property type="entry name" value="PAPs-like"/>
</dbReference>
<dbReference type="SUPFAM" id="SSF49299">
    <property type="entry name" value="PKD domain"/>
    <property type="match status" value="1"/>
</dbReference>
<protein>
    <submittedName>
        <fullName evidence="4">Calcineurin-like phosphoesterase family protein</fullName>
    </submittedName>
</protein>
<dbReference type="Proteomes" id="UP000228758">
    <property type="component" value="Unassembled WGS sequence"/>
</dbReference>
<evidence type="ECO:0000259" key="3">
    <source>
        <dbReference type="PROSITE" id="PS50093"/>
    </source>
</evidence>
<accession>A0A2M9CGF2</accession>
<proteinExistence type="predicted"/>
<dbReference type="InterPro" id="IPR022409">
    <property type="entry name" value="PKD/Chitinase_dom"/>
</dbReference>
<evidence type="ECO:0000256" key="2">
    <source>
        <dbReference type="SAM" id="SignalP"/>
    </source>
</evidence>
<name>A0A2M9CGF2_9MICO</name>
<organism evidence="4 5">
    <name type="scientific">Diaminobutyricimonas aerilata</name>
    <dbReference type="NCBI Taxonomy" id="1162967"/>
    <lineage>
        <taxon>Bacteria</taxon>
        <taxon>Bacillati</taxon>
        <taxon>Actinomycetota</taxon>
        <taxon>Actinomycetes</taxon>
        <taxon>Micrococcales</taxon>
        <taxon>Microbacteriaceae</taxon>
        <taxon>Diaminobutyricimonas</taxon>
    </lineage>
</organism>
<feature type="domain" description="PKD" evidence="3">
    <location>
        <begin position="351"/>
        <end position="432"/>
    </location>
</feature>
<keyword evidence="5" id="KW-1185">Reference proteome</keyword>
<feature type="signal peptide" evidence="2">
    <location>
        <begin position="1"/>
        <end position="25"/>
    </location>
</feature>
<dbReference type="EMBL" id="PGFF01000001">
    <property type="protein sequence ID" value="PJJ70957.1"/>
    <property type="molecule type" value="Genomic_DNA"/>
</dbReference>
<dbReference type="Gene3D" id="3.60.21.10">
    <property type="match status" value="1"/>
</dbReference>
<dbReference type="PANTHER" id="PTHR22953:SF153">
    <property type="entry name" value="PURPLE ACID PHOSPHATASE"/>
    <property type="match status" value="1"/>
</dbReference>
<dbReference type="InterPro" id="IPR004843">
    <property type="entry name" value="Calcineurin-like_PHP"/>
</dbReference>
<evidence type="ECO:0000313" key="5">
    <source>
        <dbReference type="Proteomes" id="UP000228758"/>
    </source>
</evidence>
<dbReference type="Pfam" id="PF00149">
    <property type="entry name" value="Metallophos"/>
    <property type="match status" value="1"/>
</dbReference>
<evidence type="ECO:0000256" key="1">
    <source>
        <dbReference type="ARBA" id="ARBA00022729"/>
    </source>
</evidence>
<reference evidence="4 5" key="1">
    <citation type="submission" date="2017-11" db="EMBL/GenBank/DDBJ databases">
        <title>Genomic Encyclopedia of Archaeal and Bacterial Type Strains, Phase II (KMG-II): From Individual Species to Whole Genera.</title>
        <authorList>
            <person name="Goeker M."/>
        </authorList>
    </citation>
    <scope>NUCLEOTIDE SEQUENCE [LARGE SCALE GENOMIC DNA]</scope>
    <source>
        <strain evidence="4 5">DSM 27393</strain>
    </source>
</reference>
<dbReference type="SUPFAM" id="SSF56300">
    <property type="entry name" value="Metallo-dependent phosphatases"/>
    <property type="match status" value="1"/>
</dbReference>
<dbReference type="InterPro" id="IPR029052">
    <property type="entry name" value="Metallo-depent_PP-like"/>
</dbReference>
<dbReference type="SMART" id="SM00089">
    <property type="entry name" value="PKD"/>
    <property type="match status" value="1"/>
</dbReference>
<gene>
    <name evidence="4" type="ORF">CLV46_0489</name>
</gene>
<dbReference type="RefSeq" id="WP_100363318.1">
    <property type="nucleotide sequence ID" value="NZ_PGFF01000001.1"/>
</dbReference>
<dbReference type="InterPro" id="IPR035986">
    <property type="entry name" value="PKD_dom_sf"/>
</dbReference>
<dbReference type="PANTHER" id="PTHR22953">
    <property type="entry name" value="ACID PHOSPHATASE RELATED"/>
    <property type="match status" value="1"/>
</dbReference>
<keyword evidence="1 2" id="KW-0732">Signal</keyword>
<sequence length="650" mass="65457">MKVVGRSLTALAGLGLLATAIAVPAAVTPAAVEPAAIEPAATSLTFSASGDFSASTAAASVMTGIADSDSELHLALGDLSYGAVGAESAWCDFVTSRVGAGFPFELIAGNHESNGQNGNINDFSACLPNQLPGAIGTYGRQWYVDVPAADPLVRFVMISPALQFPDGTWSYAPGTPRYDWTASAIDGARAAAIPWVVVGMHMPCLSIGDYQCGPGAGLVNMLVSKRVDLVLSGHEHLYQRTHQLAHSAGCPAITPGTFTAACLADTDAQQAKGAGTTFATVGTGGTALRNANLSDSEMGYVAAYSALNANPTFGSLFVDVTDESLSARFGRASGGTFTDAVTIGPGAPPPPNAPPTASFTSSCAGLTCSFSGAASTDADGTIRGYAWEFGDGTTASGATVQHSYATAGDRTVRLTVTDDDGATASATRTVSVVAGAPPIAADAFGRTVATGLGSAEVGGPWSVTGTAANYAVDGTRGVFRLPTAGSSARAYLTQPSSTSTDLVATLSVDKPPTGGGVYATLIGRRIVGAGGYQAKVQLRATGTVGVSLEQLTATGGEVVLQSQTTAPGVTFTAGDRLLVRLRVTGTSPTTVQAKVWEAGTAEPTGWLRSVTNSVAALQAPGGVGLTYYLSSSTTNAPVVATVDDLLATTP</sequence>
<dbReference type="GO" id="GO:0005975">
    <property type="term" value="P:carbohydrate metabolic process"/>
    <property type="evidence" value="ECO:0007669"/>
    <property type="project" value="UniProtKB-ARBA"/>
</dbReference>
<comment type="caution">
    <text evidence="4">The sequence shown here is derived from an EMBL/GenBank/DDBJ whole genome shotgun (WGS) entry which is preliminary data.</text>
</comment>
<dbReference type="Gene3D" id="2.60.40.10">
    <property type="entry name" value="Immunoglobulins"/>
    <property type="match status" value="1"/>
</dbReference>
<evidence type="ECO:0000313" key="4">
    <source>
        <dbReference type="EMBL" id="PJJ70957.1"/>
    </source>
</evidence>
<dbReference type="InterPro" id="IPR000601">
    <property type="entry name" value="PKD_dom"/>
</dbReference>